<dbReference type="PATRIC" id="fig|1094466.5.peg.675"/>
<protein>
    <recommendedName>
        <fullName evidence="3">SGNH/GDSL hydrolase family protein</fullName>
    </recommendedName>
</protein>
<dbReference type="Proteomes" id="UP000007599">
    <property type="component" value="Chromosome I"/>
</dbReference>
<dbReference type="KEGG" id="fin:KQS_03425"/>
<evidence type="ECO:0000313" key="1">
    <source>
        <dbReference type="EMBL" id="CCG52671.1"/>
    </source>
</evidence>
<dbReference type="STRING" id="1094466.KQS_03425"/>
<reference evidence="2" key="2">
    <citation type="submission" date="2012-03" db="EMBL/GenBank/DDBJ databases">
        <title>Complete genome sequence of Flavobacterium indicum GPTSA100-9T, isolated from warm spring water.</title>
        <authorList>
            <person name="Barbier P."/>
            <person name="Houel A."/>
            <person name="Loux V."/>
            <person name="Poulain J."/>
            <person name="Bernardet J.-F."/>
            <person name="Touchon M."/>
            <person name="Duchaud E."/>
        </authorList>
    </citation>
    <scope>NUCLEOTIDE SEQUENCE [LARGE SCALE GENOMIC DNA]</scope>
    <source>
        <strain evidence="2">DSM 17447 / CIP 109464 / GPTSA100-9</strain>
    </source>
</reference>
<dbReference type="eggNOG" id="ENOG5030U01">
    <property type="taxonomic scope" value="Bacteria"/>
</dbReference>
<dbReference type="HOGENOM" id="CLU_082972_0_0_10"/>
<accession>H8XT74</accession>
<proteinExistence type="predicted"/>
<gene>
    <name evidence="1" type="ordered locus">KQS_03425</name>
</gene>
<dbReference type="RefSeq" id="WP_014387813.1">
    <property type="nucleotide sequence ID" value="NC_017025.1"/>
</dbReference>
<dbReference type="EMBL" id="HE774682">
    <property type="protein sequence ID" value="CCG52671.1"/>
    <property type="molecule type" value="Genomic_DNA"/>
</dbReference>
<dbReference type="SUPFAM" id="SSF52266">
    <property type="entry name" value="SGNH hydrolase"/>
    <property type="match status" value="1"/>
</dbReference>
<evidence type="ECO:0000313" key="2">
    <source>
        <dbReference type="Proteomes" id="UP000007599"/>
    </source>
</evidence>
<name>H8XT74_FLAIG</name>
<keyword evidence="2" id="KW-1185">Reference proteome</keyword>
<organism evidence="1 2">
    <name type="scientific">Flavobacterium indicum (strain DSM 17447 / CIP 109464 / GPTSA100-9)</name>
    <dbReference type="NCBI Taxonomy" id="1094466"/>
    <lineage>
        <taxon>Bacteria</taxon>
        <taxon>Pseudomonadati</taxon>
        <taxon>Bacteroidota</taxon>
        <taxon>Flavobacteriia</taxon>
        <taxon>Flavobacteriales</taxon>
        <taxon>Flavobacteriaceae</taxon>
        <taxon>Flavobacterium</taxon>
    </lineage>
</organism>
<sequence>MKKFGLHLLITLFILFLASLLLDVAYTKVLSTSSSRNKVEHVMHSKNKNYDVVIMGTSRANNHFVTELFEKKGLKAFNYGMSGSHFFETDLMLKKMLDNQFKIKTLLLEADLSVCNENRDEGTTARFMPYMHGDATITEHIKSQEDYFQLYYLPFYRYIKFDNKIGLREVLKVLKNEPTNVLHNKGYYPLLTTKSGKMKNDISTLKPIRNRYLEDVKKLCAQNNIQLILVMTPMCENTKGLDYFEKVNQLYPEIHNFENVVHDDNYFSSCGHLNDAGARMYTQFIIKELKL</sequence>
<dbReference type="OrthoDB" id="7297045at2"/>
<dbReference type="AlphaFoldDB" id="H8XT74"/>
<evidence type="ECO:0008006" key="3">
    <source>
        <dbReference type="Google" id="ProtNLM"/>
    </source>
</evidence>
<reference evidence="1 2" key="1">
    <citation type="journal article" date="2012" name="J. Bacteriol.">
        <title>Complete Genome Sequence of Flavobacterium indicum GPSTA100-9T, Isolated from Warm Spring Water.</title>
        <authorList>
            <person name="Barbier P."/>
            <person name="Houel A."/>
            <person name="Loux V."/>
            <person name="Poulain J."/>
            <person name="Bernardet J.F."/>
            <person name="Touchon M."/>
            <person name="Duchaud E."/>
        </authorList>
    </citation>
    <scope>NUCLEOTIDE SEQUENCE [LARGE SCALE GENOMIC DNA]</scope>
    <source>
        <strain evidence="2">DSM 17447 / CIP 109464 / GPTSA100-9</strain>
    </source>
</reference>